<evidence type="ECO:0000259" key="2">
    <source>
        <dbReference type="Pfam" id="PF07435"/>
    </source>
</evidence>
<gene>
    <name evidence="3" type="ORF">HNQ44_001928</name>
</gene>
<comment type="caution">
    <text evidence="3">The sequence shown here is derived from an EMBL/GenBank/DDBJ whole genome shotgun (WGS) entry which is preliminary data.</text>
</comment>
<keyword evidence="1" id="KW-0812">Transmembrane</keyword>
<name>A0A7W8CV15_9BACL</name>
<dbReference type="RefSeq" id="WP_135500522.1">
    <property type="nucleotide sequence ID" value="NZ_JACHHE010000004.1"/>
</dbReference>
<keyword evidence="1" id="KW-1133">Transmembrane helix</keyword>
<feature type="transmembrane region" description="Helical" evidence="1">
    <location>
        <begin position="12"/>
        <end position="30"/>
    </location>
</feature>
<dbReference type="OrthoDB" id="2382185at2"/>
<feature type="domain" description="Regulatory protein YycH" evidence="2">
    <location>
        <begin position="5"/>
        <end position="432"/>
    </location>
</feature>
<dbReference type="InterPro" id="IPR042274">
    <property type="entry name" value="YycH/YycI_2"/>
</dbReference>
<sequence length="445" mass="50448">MKYVEQVKTIFLFLLIFLSLALTFTIWTFTPTFPQIESTPATEVALGASKAVDEVVQPTKVLYHSEEEAKGTTNQEQIDLLLGVMKLWQIHDITTISEDTPVKKLTSFMHGPDRAAIYFPGPVPFPVIDSIMNITDDSMPEASFDRIVVAWGEASETDFMLYFINSKSGRVHQGNVSTTELENLKNQVVEPAFANYSTYITSKEVGVLPIYIPESAEKLNTYRYLQEDIPEQKLVDGLFENPSSVTTTGDLVNREYSDESDALMNFDESAKSVNYVQPQAETNDPAIPSELIFKTADFINTHSGWTNDYRYFGMEPLNQKIDYRLYQDNLPVFSQTFETDLEVVWGIEDETEKVFRYKRPYYVLESLGASGSQELPSGAAVLHAIEHMDIEPKNVSEIVQGYTMARDEKEPERLISLQPAWYYKTNGIWTQLPEDVLGGDQFGLE</sequence>
<dbReference type="Pfam" id="PF07435">
    <property type="entry name" value="YycH"/>
    <property type="match status" value="1"/>
</dbReference>
<evidence type="ECO:0000313" key="3">
    <source>
        <dbReference type="EMBL" id="MBB5180500.1"/>
    </source>
</evidence>
<dbReference type="Proteomes" id="UP000525923">
    <property type="component" value="Unassembled WGS sequence"/>
</dbReference>
<keyword evidence="4" id="KW-1185">Reference proteome</keyword>
<dbReference type="Gene3D" id="3.10.450.310">
    <property type="match status" value="1"/>
</dbReference>
<keyword evidence="1" id="KW-0472">Membrane</keyword>
<organism evidence="3 4">
    <name type="scientific">Planococcus koreensis</name>
    <dbReference type="NCBI Taxonomy" id="112331"/>
    <lineage>
        <taxon>Bacteria</taxon>
        <taxon>Bacillati</taxon>
        <taxon>Bacillota</taxon>
        <taxon>Bacilli</taxon>
        <taxon>Bacillales</taxon>
        <taxon>Caryophanaceae</taxon>
        <taxon>Planococcus</taxon>
    </lineage>
</organism>
<protein>
    <submittedName>
        <fullName evidence="3">Regulatory protein YycH of two-component signal transduction system YycFG</fullName>
    </submittedName>
</protein>
<accession>A0A7W8CV15</accession>
<dbReference type="EMBL" id="JACHHE010000004">
    <property type="protein sequence ID" value="MBB5180500.1"/>
    <property type="molecule type" value="Genomic_DNA"/>
</dbReference>
<proteinExistence type="predicted"/>
<dbReference type="InterPro" id="IPR009996">
    <property type="entry name" value="YycH"/>
</dbReference>
<reference evidence="3 4" key="1">
    <citation type="submission" date="2020-08" db="EMBL/GenBank/DDBJ databases">
        <title>Genomic Encyclopedia of Type Strains, Phase IV (KMG-IV): sequencing the most valuable type-strain genomes for metagenomic binning, comparative biology and taxonomic classification.</title>
        <authorList>
            <person name="Goeker M."/>
        </authorList>
    </citation>
    <scope>NUCLEOTIDE SEQUENCE [LARGE SCALE GENOMIC DNA]</scope>
    <source>
        <strain evidence="3 4">DSM 15895</strain>
    </source>
</reference>
<evidence type="ECO:0000313" key="4">
    <source>
        <dbReference type="Proteomes" id="UP000525923"/>
    </source>
</evidence>
<evidence type="ECO:0000256" key="1">
    <source>
        <dbReference type="SAM" id="Phobius"/>
    </source>
</evidence>
<dbReference type="AlphaFoldDB" id="A0A7W8CV15"/>
<dbReference type="CDD" id="cd15787">
    <property type="entry name" value="YycH_N"/>
    <property type="match status" value="1"/>
</dbReference>
<dbReference type="Gene3D" id="3.30.310.160">
    <property type="entry name" value="YycH protein, domain 2"/>
    <property type="match status" value="1"/>
</dbReference>